<evidence type="ECO:0000256" key="13">
    <source>
        <dbReference type="ARBA" id="ARBA00023157"/>
    </source>
</evidence>
<comment type="cofactor">
    <cofactor evidence="1">
        <name>[4Fe-4S] cluster</name>
        <dbReference type="ChEBI" id="CHEBI:49883"/>
    </cofactor>
</comment>
<accession>A0A934VSK5</accession>
<gene>
    <name evidence="15" type="primary">rlmN</name>
    <name evidence="15" type="ORF">JIN87_26790</name>
</gene>
<comment type="caution">
    <text evidence="15">The sequence shown here is derived from an EMBL/GenBank/DDBJ whole genome shotgun (WGS) entry which is preliminary data.</text>
</comment>
<dbReference type="PANTHER" id="PTHR30544:SF5">
    <property type="entry name" value="RADICAL SAM CORE DOMAIN-CONTAINING PROTEIN"/>
    <property type="match status" value="1"/>
</dbReference>
<keyword evidence="9" id="KW-0949">S-adenosyl-L-methionine</keyword>
<feature type="domain" description="Radical SAM core" evidence="14">
    <location>
        <begin position="95"/>
        <end position="330"/>
    </location>
</feature>
<proteinExistence type="inferred from homology"/>
<dbReference type="SUPFAM" id="SSF102114">
    <property type="entry name" value="Radical SAM enzymes"/>
    <property type="match status" value="1"/>
</dbReference>
<name>A0A934VSK5_9BACT</name>
<comment type="similarity">
    <text evidence="3">Belongs to the radical SAM superfamily. RlmN family.</text>
</comment>
<dbReference type="PANTHER" id="PTHR30544">
    <property type="entry name" value="23S RRNA METHYLTRANSFERASE"/>
    <property type="match status" value="1"/>
</dbReference>
<dbReference type="GO" id="GO:0046872">
    <property type="term" value="F:metal ion binding"/>
    <property type="evidence" value="ECO:0007669"/>
    <property type="project" value="UniProtKB-KW"/>
</dbReference>
<dbReference type="Proteomes" id="UP000617628">
    <property type="component" value="Unassembled WGS sequence"/>
</dbReference>
<dbReference type="SFLD" id="SFLDS00029">
    <property type="entry name" value="Radical_SAM"/>
    <property type="match status" value="1"/>
</dbReference>
<dbReference type="PROSITE" id="PS51918">
    <property type="entry name" value="RADICAL_SAM"/>
    <property type="match status" value="1"/>
</dbReference>
<keyword evidence="5" id="KW-0963">Cytoplasm</keyword>
<keyword evidence="8 15" id="KW-0808">Transferase</keyword>
<dbReference type="EMBL" id="JAENIL010000095">
    <property type="protein sequence ID" value="MBK1880522.1"/>
    <property type="molecule type" value="Genomic_DNA"/>
</dbReference>
<sequence length="342" mass="38702">MTQSIYDTAALEKHLSRKGFGGRDLRRTHRLLFREFTPLEDMGWEKEMLEDFQNEFDTSYLTLVHRADSQIDGATKLLFETRDGKKIETVILRIATGRTSICVSSQVGCTEKCRFCSTGDLGFLRNLTCDEILDQVMQAGRIIAAEGRRLRNIVFMGMGEPLRNYKNLVASVKLLVTQNVFDINPKRITVSTSGIPDPFVDFAREFPQVSLALSLHGSNDEARSSIMPINNRYPMARIRSMLEELQEIRGTGLMIEYIMFKGINDSLEDAEELKQFLNGLMTHVNLIPYNPDYSLDKSFEPSSEEAVDAFKQHLQDAGHQVTRRFSLGQDIAAACGQLANKE</sequence>
<keyword evidence="11" id="KW-0408">Iron</keyword>
<evidence type="ECO:0000256" key="9">
    <source>
        <dbReference type="ARBA" id="ARBA00022691"/>
    </source>
</evidence>
<dbReference type="InterPro" id="IPR013785">
    <property type="entry name" value="Aldolase_TIM"/>
</dbReference>
<reference evidence="15" key="1">
    <citation type="submission" date="2021-01" db="EMBL/GenBank/DDBJ databases">
        <title>Modified the classification status of verrucomicrobia.</title>
        <authorList>
            <person name="Feng X."/>
        </authorList>
    </citation>
    <scope>NUCLEOTIDE SEQUENCE</scope>
    <source>
        <strain evidence="15">KCTC 13126</strain>
    </source>
</reference>
<keyword evidence="13" id="KW-1015">Disulfide bond</keyword>
<dbReference type="InterPro" id="IPR040072">
    <property type="entry name" value="Methyltransferase_A"/>
</dbReference>
<dbReference type="InterPro" id="IPR006638">
    <property type="entry name" value="Elp3/MiaA/NifB-like_rSAM"/>
</dbReference>
<evidence type="ECO:0000256" key="10">
    <source>
        <dbReference type="ARBA" id="ARBA00022723"/>
    </source>
</evidence>
<dbReference type="GO" id="GO:0051539">
    <property type="term" value="F:4 iron, 4 sulfur cluster binding"/>
    <property type="evidence" value="ECO:0007669"/>
    <property type="project" value="UniProtKB-KW"/>
</dbReference>
<dbReference type="GO" id="GO:0008173">
    <property type="term" value="F:RNA methyltransferase activity"/>
    <property type="evidence" value="ECO:0007669"/>
    <property type="project" value="InterPro"/>
</dbReference>
<dbReference type="AlphaFoldDB" id="A0A934VSK5"/>
<dbReference type="SMART" id="SM00729">
    <property type="entry name" value="Elp3"/>
    <property type="match status" value="1"/>
</dbReference>
<dbReference type="GO" id="GO:0005737">
    <property type="term" value="C:cytoplasm"/>
    <property type="evidence" value="ECO:0007669"/>
    <property type="project" value="UniProtKB-SubCell"/>
</dbReference>
<keyword evidence="6" id="KW-0698">rRNA processing</keyword>
<keyword evidence="7 15" id="KW-0489">Methyltransferase</keyword>
<evidence type="ECO:0000313" key="15">
    <source>
        <dbReference type="EMBL" id="MBK1880522.1"/>
    </source>
</evidence>
<keyword evidence="4" id="KW-0004">4Fe-4S</keyword>
<evidence type="ECO:0000256" key="5">
    <source>
        <dbReference type="ARBA" id="ARBA00022490"/>
    </source>
</evidence>
<evidence type="ECO:0000313" key="16">
    <source>
        <dbReference type="Proteomes" id="UP000617628"/>
    </source>
</evidence>
<evidence type="ECO:0000256" key="1">
    <source>
        <dbReference type="ARBA" id="ARBA00001966"/>
    </source>
</evidence>
<keyword evidence="10" id="KW-0479">Metal-binding</keyword>
<evidence type="ECO:0000256" key="3">
    <source>
        <dbReference type="ARBA" id="ARBA00007544"/>
    </source>
</evidence>
<dbReference type="Pfam" id="PF04055">
    <property type="entry name" value="Radical_SAM"/>
    <property type="match status" value="1"/>
</dbReference>
<dbReference type="SFLD" id="SFLDF00275">
    <property type="entry name" value="adenosine_C2_methyltransferase"/>
    <property type="match status" value="1"/>
</dbReference>
<dbReference type="RefSeq" id="WP_200359585.1">
    <property type="nucleotide sequence ID" value="NZ_JAENIL010000095.1"/>
</dbReference>
<dbReference type="GO" id="GO:0070475">
    <property type="term" value="P:rRNA base methylation"/>
    <property type="evidence" value="ECO:0007669"/>
    <property type="project" value="InterPro"/>
</dbReference>
<evidence type="ECO:0000256" key="12">
    <source>
        <dbReference type="ARBA" id="ARBA00023014"/>
    </source>
</evidence>
<protein>
    <submittedName>
        <fullName evidence="15">23S rRNA (Adenine(2503)-C(2))-methyltransferase RlmN</fullName>
        <ecNumber evidence="15">2.1.1.192</ecNumber>
    </submittedName>
</protein>
<keyword evidence="12" id="KW-0411">Iron-sulfur</keyword>
<evidence type="ECO:0000256" key="8">
    <source>
        <dbReference type="ARBA" id="ARBA00022679"/>
    </source>
</evidence>
<evidence type="ECO:0000256" key="4">
    <source>
        <dbReference type="ARBA" id="ARBA00022485"/>
    </source>
</evidence>
<evidence type="ECO:0000256" key="11">
    <source>
        <dbReference type="ARBA" id="ARBA00023004"/>
    </source>
</evidence>
<organism evidence="15 16">
    <name type="scientific">Pelagicoccus mobilis</name>
    <dbReference type="NCBI Taxonomy" id="415221"/>
    <lineage>
        <taxon>Bacteria</taxon>
        <taxon>Pseudomonadati</taxon>
        <taxon>Verrucomicrobiota</taxon>
        <taxon>Opitutia</taxon>
        <taxon>Puniceicoccales</taxon>
        <taxon>Pelagicoccaceae</taxon>
        <taxon>Pelagicoccus</taxon>
    </lineage>
</organism>
<dbReference type="InterPro" id="IPR007197">
    <property type="entry name" value="rSAM"/>
</dbReference>
<evidence type="ECO:0000259" key="14">
    <source>
        <dbReference type="PROSITE" id="PS51918"/>
    </source>
</evidence>
<dbReference type="InterPro" id="IPR027492">
    <property type="entry name" value="RNA_MTrfase_RlmN"/>
</dbReference>
<evidence type="ECO:0000256" key="6">
    <source>
        <dbReference type="ARBA" id="ARBA00022552"/>
    </source>
</evidence>
<dbReference type="SFLD" id="SFLDG01062">
    <property type="entry name" value="methyltransferase_(Class_A)"/>
    <property type="match status" value="1"/>
</dbReference>
<dbReference type="NCBIfam" id="TIGR00048">
    <property type="entry name" value="rRNA_mod_RlmN"/>
    <property type="match status" value="1"/>
</dbReference>
<evidence type="ECO:0000256" key="2">
    <source>
        <dbReference type="ARBA" id="ARBA00004496"/>
    </source>
</evidence>
<keyword evidence="16" id="KW-1185">Reference proteome</keyword>
<comment type="subcellular location">
    <subcellularLocation>
        <location evidence="2">Cytoplasm</location>
    </subcellularLocation>
</comment>
<dbReference type="InterPro" id="IPR058240">
    <property type="entry name" value="rSAM_sf"/>
</dbReference>
<dbReference type="PIRSF" id="PIRSF006004">
    <property type="entry name" value="CHP00048"/>
    <property type="match status" value="1"/>
</dbReference>
<dbReference type="InterPro" id="IPR004383">
    <property type="entry name" value="rRNA_lsu_MTrfase_RlmN/Cfr"/>
</dbReference>
<dbReference type="Gene3D" id="3.20.20.70">
    <property type="entry name" value="Aldolase class I"/>
    <property type="match status" value="1"/>
</dbReference>
<dbReference type="EC" id="2.1.1.192" evidence="15"/>
<dbReference type="CDD" id="cd01335">
    <property type="entry name" value="Radical_SAM"/>
    <property type="match status" value="1"/>
</dbReference>
<dbReference type="GO" id="GO:0030488">
    <property type="term" value="P:tRNA methylation"/>
    <property type="evidence" value="ECO:0007669"/>
    <property type="project" value="InterPro"/>
</dbReference>
<evidence type="ECO:0000256" key="7">
    <source>
        <dbReference type="ARBA" id="ARBA00022603"/>
    </source>
</evidence>